<feature type="transmembrane region" description="Helical" evidence="2">
    <location>
        <begin position="632"/>
        <end position="657"/>
    </location>
</feature>
<dbReference type="Proteomes" id="UP000593562">
    <property type="component" value="Unassembled WGS sequence"/>
</dbReference>
<dbReference type="InParanoid" id="A0A7J7D8B9"/>
<accession>A0A7J7D8B9</accession>
<dbReference type="InterPro" id="IPR026961">
    <property type="entry name" value="PGG_dom"/>
</dbReference>
<sequence length="752" mass="84823">MATRVVRSNWIVPEVLRKDNYEEWSDCVRDYLMAEDLWGVVGEPIKLEDFETLGKKNAAALHAIKISCSPSILKTLQDSDRRMANSLWNALKNKLRNPPQPRATNSGADADHTRFAGLVKAINKGDLDGVKDFLSLNRDAKKNIISYPGMKAIHLAALAGHGKIVEELIKGMAKKDLEEKNSIDNTVLCIAAQNGMTEIAEILMKNHSDLITIPGSENFLPVSIACNRGHKEATHYLYSKTAEHLKDFGDNEIAEQSEVLLPEWAGDQRLGSGPAITKLHHELGVLSDIKKKELEVLKDNMIILLNVAISNNMFDIALDLLKNNEGAALRTKRSASSRPSALTNLSGMPFAFFSGTRFSIWQRLIYHCIRVQPPDSSTAREYDPQMYKEPRQPMAGIMRFLEFIGIKQIYEMKLIHVRARKVLDYIFKEPTPPLDAEQREEITNSLFKAVKNGITEVVVQIIQAYPDMLWKTTKIDQKDIFHYAISMRQEKVFSLVYGLDARRVPLITRYDKHHNSMLHMAGCLAPPTRLDHISGEALQMQRELQWFEEVESIMTPTTKQKKNLDGDTPKQVFTKNHKDLVTKGEKWMKKYASSCTIVGTLIITMMFAAAFNVPGGTNKDTGLPFFRHKTSFMVYIVSDAVALFTSSTSVFTFIGILTSRYSEENFLKSLPRKLMFGLFTLFCSVTAMMITFCAGLIIMVEGELSVIIPIISLAGFTVTVFVFLQFPLLFEILKNTCGSIFNRKTKPWLCQS</sequence>
<dbReference type="SUPFAM" id="SSF48403">
    <property type="entry name" value="Ankyrin repeat"/>
    <property type="match status" value="1"/>
</dbReference>
<comment type="caution">
    <text evidence="4">The sequence shown here is derived from an EMBL/GenBank/DDBJ whole genome shotgun (WGS) entry which is preliminary data.</text>
</comment>
<reference evidence="4 5" key="1">
    <citation type="journal article" date="2020" name="Nat. Commun.">
        <title>Genome of Tripterygium wilfordii and identification of cytochrome P450 involved in triptolide biosynthesis.</title>
        <authorList>
            <person name="Tu L."/>
            <person name="Su P."/>
            <person name="Zhang Z."/>
            <person name="Gao L."/>
            <person name="Wang J."/>
            <person name="Hu T."/>
            <person name="Zhou J."/>
            <person name="Zhang Y."/>
            <person name="Zhao Y."/>
            <person name="Liu Y."/>
            <person name="Song Y."/>
            <person name="Tong Y."/>
            <person name="Lu Y."/>
            <person name="Yang J."/>
            <person name="Xu C."/>
            <person name="Jia M."/>
            <person name="Peters R.J."/>
            <person name="Huang L."/>
            <person name="Gao W."/>
        </authorList>
    </citation>
    <scope>NUCLEOTIDE SEQUENCE [LARGE SCALE GENOMIC DNA]</scope>
    <source>
        <strain evidence="5">cv. XIE 37</strain>
        <tissue evidence="4">Leaf</tissue>
    </source>
</reference>
<evidence type="ECO:0000313" key="4">
    <source>
        <dbReference type="EMBL" id="KAF5742610.1"/>
    </source>
</evidence>
<dbReference type="InterPro" id="IPR002110">
    <property type="entry name" value="Ankyrin_rpt"/>
</dbReference>
<dbReference type="SMART" id="SM00248">
    <property type="entry name" value="ANK"/>
    <property type="match status" value="4"/>
</dbReference>
<evidence type="ECO:0000256" key="1">
    <source>
        <dbReference type="PROSITE-ProRule" id="PRU00023"/>
    </source>
</evidence>
<dbReference type="InterPro" id="IPR036770">
    <property type="entry name" value="Ankyrin_rpt-contain_sf"/>
</dbReference>
<organism evidence="4 5">
    <name type="scientific">Tripterygium wilfordii</name>
    <name type="common">Thunder God vine</name>
    <dbReference type="NCBI Taxonomy" id="458696"/>
    <lineage>
        <taxon>Eukaryota</taxon>
        <taxon>Viridiplantae</taxon>
        <taxon>Streptophyta</taxon>
        <taxon>Embryophyta</taxon>
        <taxon>Tracheophyta</taxon>
        <taxon>Spermatophyta</taxon>
        <taxon>Magnoliopsida</taxon>
        <taxon>eudicotyledons</taxon>
        <taxon>Gunneridae</taxon>
        <taxon>Pentapetalae</taxon>
        <taxon>rosids</taxon>
        <taxon>fabids</taxon>
        <taxon>Celastrales</taxon>
        <taxon>Celastraceae</taxon>
        <taxon>Tripterygium</taxon>
    </lineage>
</organism>
<name>A0A7J7D8B9_TRIWF</name>
<feature type="transmembrane region" description="Helical" evidence="2">
    <location>
        <begin position="706"/>
        <end position="730"/>
    </location>
</feature>
<feature type="repeat" description="ANK" evidence="1">
    <location>
        <begin position="148"/>
        <end position="180"/>
    </location>
</feature>
<proteinExistence type="predicted"/>
<evidence type="ECO:0000256" key="2">
    <source>
        <dbReference type="SAM" id="Phobius"/>
    </source>
</evidence>
<keyword evidence="5" id="KW-1185">Reference proteome</keyword>
<feature type="domain" description="PGG" evidence="3">
    <location>
        <begin position="585"/>
        <end position="698"/>
    </location>
</feature>
<dbReference type="EMBL" id="JAAARO010000009">
    <property type="protein sequence ID" value="KAF5742610.1"/>
    <property type="molecule type" value="Genomic_DNA"/>
</dbReference>
<dbReference type="Pfam" id="PF13962">
    <property type="entry name" value="PGG"/>
    <property type="match status" value="1"/>
</dbReference>
<protein>
    <recommendedName>
        <fullName evidence="3">PGG domain-containing protein</fullName>
    </recommendedName>
</protein>
<feature type="transmembrane region" description="Helical" evidence="2">
    <location>
        <begin position="678"/>
        <end position="700"/>
    </location>
</feature>
<dbReference type="PROSITE" id="PS50088">
    <property type="entry name" value="ANK_REPEAT"/>
    <property type="match status" value="1"/>
</dbReference>
<dbReference type="Gene3D" id="1.25.40.20">
    <property type="entry name" value="Ankyrin repeat-containing domain"/>
    <property type="match status" value="1"/>
</dbReference>
<gene>
    <name evidence="4" type="ORF">HS088_TW09G00661</name>
</gene>
<dbReference type="Pfam" id="PF12796">
    <property type="entry name" value="Ank_2"/>
    <property type="match status" value="1"/>
</dbReference>
<dbReference type="GO" id="GO:0016020">
    <property type="term" value="C:membrane"/>
    <property type="evidence" value="ECO:0007669"/>
    <property type="project" value="TreeGrafter"/>
</dbReference>
<feature type="transmembrane region" description="Helical" evidence="2">
    <location>
        <begin position="591"/>
        <end position="612"/>
    </location>
</feature>
<evidence type="ECO:0000259" key="3">
    <source>
        <dbReference type="Pfam" id="PF13962"/>
    </source>
</evidence>
<dbReference type="PANTHER" id="PTHR24177">
    <property type="entry name" value="CASKIN"/>
    <property type="match status" value="1"/>
</dbReference>
<keyword evidence="2" id="KW-1133">Transmembrane helix</keyword>
<keyword evidence="2" id="KW-0472">Membrane</keyword>
<dbReference type="FunCoup" id="A0A7J7D8B9">
    <property type="interactions" value="175"/>
</dbReference>
<dbReference type="PANTHER" id="PTHR24177:SF329">
    <property type="entry name" value="ANKYRIN REPEAT PROTEIN"/>
    <property type="match status" value="1"/>
</dbReference>
<evidence type="ECO:0000313" key="5">
    <source>
        <dbReference type="Proteomes" id="UP000593562"/>
    </source>
</evidence>
<dbReference type="AlphaFoldDB" id="A0A7J7D8B9"/>
<keyword evidence="1" id="KW-0040">ANK repeat</keyword>
<keyword evidence="2" id="KW-0812">Transmembrane</keyword>